<evidence type="ECO:0000313" key="2">
    <source>
        <dbReference type="EMBL" id="KLU06021.1"/>
    </source>
</evidence>
<accession>A0A0J1BHL2</accession>
<evidence type="ECO:0000313" key="3">
    <source>
        <dbReference type="Proteomes" id="UP000036367"/>
    </source>
</evidence>
<dbReference type="STRING" id="595434.RISK_001872"/>
<gene>
    <name evidence="2" type="ORF">RISK_001872</name>
</gene>
<dbReference type="PATRIC" id="fig|595434.4.peg.1792"/>
<reference evidence="2" key="1">
    <citation type="submission" date="2015-05" db="EMBL/GenBank/DDBJ databases">
        <title>Permanent draft genome of Rhodopirellula islandicus K833.</title>
        <authorList>
            <person name="Kizina J."/>
            <person name="Richter M."/>
            <person name="Glockner F.O."/>
            <person name="Harder J."/>
        </authorList>
    </citation>
    <scope>NUCLEOTIDE SEQUENCE [LARGE SCALE GENOMIC DNA]</scope>
    <source>
        <strain evidence="2">K833</strain>
    </source>
</reference>
<dbReference type="AlphaFoldDB" id="A0A0J1BHL2"/>
<dbReference type="RefSeq" id="WP_047813672.1">
    <property type="nucleotide sequence ID" value="NZ_LECT01000016.1"/>
</dbReference>
<name>A0A0J1BHL2_RHOIS</name>
<proteinExistence type="predicted"/>
<dbReference type="OrthoDB" id="290375at2"/>
<sequence length="89" mass="9543">MNEATTPQTQTGSSSNTANMNGMSDQARDAADRVAHGAMDFSRDAAQHYVKEPAQDLFALAKAYAKDHPDVAACWAFGLGVMVGWKLKP</sequence>
<keyword evidence="3" id="KW-1185">Reference proteome</keyword>
<feature type="compositionally biased region" description="Polar residues" evidence="1">
    <location>
        <begin position="1"/>
        <end position="24"/>
    </location>
</feature>
<feature type="compositionally biased region" description="Basic and acidic residues" evidence="1">
    <location>
        <begin position="26"/>
        <end position="36"/>
    </location>
</feature>
<feature type="region of interest" description="Disordered" evidence="1">
    <location>
        <begin position="1"/>
        <end position="36"/>
    </location>
</feature>
<protein>
    <submittedName>
        <fullName evidence="2">Uncharacterized protein</fullName>
    </submittedName>
</protein>
<organism evidence="2 3">
    <name type="scientific">Rhodopirellula islandica</name>
    <dbReference type="NCBI Taxonomy" id="595434"/>
    <lineage>
        <taxon>Bacteria</taxon>
        <taxon>Pseudomonadati</taxon>
        <taxon>Planctomycetota</taxon>
        <taxon>Planctomycetia</taxon>
        <taxon>Pirellulales</taxon>
        <taxon>Pirellulaceae</taxon>
        <taxon>Rhodopirellula</taxon>
    </lineage>
</organism>
<dbReference type="EMBL" id="LECT01000016">
    <property type="protein sequence ID" value="KLU06021.1"/>
    <property type="molecule type" value="Genomic_DNA"/>
</dbReference>
<evidence type="ECO:0000256" key="1">
    <source>
        <dbReference type="SAM" id="MobiDB-lite"/>
    </source>
</evidence>
<dbReference type="Proteomes" id="UP000036367">
    <property type="component" value="Unassembled WGS sequence"/>
</dbReference>
<comment type="caution">
    <text evidence="2">The sequence shown here is derived from an EMBL/GenBank/DDBJ whole genome shotgun (WGS) entry which is preliminary data.</text>
</comment>